<dbReference type="GO" id="GO:0016799">
    <property type="term" value="F:hydrolase activity, hydrolyzing N-glycosyl compounds"/>
    <property type="evidence" value="ECO:0007669"/>
    <property type="project" value="InterPro"/>
</dbReference>
<dbReference type="InterPro" id="IPR011483">
    <property type="entry name" value="Sde182_NH-like"/>
</dbReference>
<organism evidence="3 4">
    <name type="scientific">Brachybacterium faecium (strain ATCC 43885 / DSM 4810 / JCM 11609 / LMG 19847 / NBRC 14762 / NCIMB 9860 / 6-10)</name>
    <dbReference type="NCBI Taxonomy" id="446465"/>
    <lineage>
        <taxon>Bacteria</taxon>
        <taxon>Bacillati</taxon>
        <taxon>Actinomycetota</taxon>
        <taxon>Actinomycetes</taxon>
        <taxon>Micrococcales</taxon>
        <taxon>Dermabacteraceae</taxon>
        <taxon>Brachybacterium</taxon>
    </lineage>
</organism>
<protein>
    <recommendedName>
        <fullName evidence="5">DUF1593 domain-containing protein</fullName>
    </recommendedName>
</protein>
<dbReference type="KEGG" id="bfa:Bfae_00550"/>
<evidence type="ECO:0000259" key="1">
    <source>
        <dbReference type="Pfam" id="PF07632"/>
    </source>
</evidence>
<name>C7MF39_BRAFD</name>
<gene>
    <name evidence="3" type="ordered locus">Bfae_00550</name>
</gene>
<feature type="domain" description="Cellulose-binding Sde182 nucleoside hydrolase-like" evidence="1">
    <location>
        <begin position="8"/>
        <end position="317"/>
    </location>
</feature>
<dbReference type="PATRIC" id="fig|446465.5.peg.53"/>
<dbReference type="CDD" id="cd11304">
    <property type="entry name" value="Cadherin_repeat"/>
    <property type="match status" value="1"/>
</dbReference>
<dbReference type="Pfam" id="PF21027">
    <property type="entry name" value="Sde0182_C"/>
    <property type="match status" value="1"/>
</dbReference>
<dbReference type="Gene3D" id="2.60.40.10">
    <property type="entry name" value="Immunoglobulins"/>
    <property type="match status" value="1"/>
</dbReference>
<accession>C7MF39</accession>
<keyword evidence="4" id="KW-1185">Reference proteome</keyword>
<feature type="domain" description="Cellulose-binding Sde182 C-terminal" evidence="2">
    <location>
        <begin position="395"/>
        <end position="474"/>
    </location>
</feature>
<dbReference type="AlphaFoldDB" id="C7MF39"/>
<dbReference type="EMBL" id="CP001643">
    <property type="protein sequence ID" value="ACU83939.1"/>
    <property type="molecule type" value="Genomic_DNA"/>
</dbReference>
<dbReference type="STRING" id="446465.Bfae_00550"/>
<evidence type="ECO:0008006" key="5">
    <source>
        <dbReference type="Google" id="ProtNLM"/>
    </source>
</evidence>
<dbReference type="OrthoDB" id="253051at2"/>
<dbReference type="GO" id="GO:0005975">
    <property type="term" value="P:carbohydrate metabolic process"/>
    <property type="evidence" value="ECO:0007669"/>
    <property type="project" value="UniProtKB-ARBA"/>
</dbReference>
<evidence type="ECO:0000259" key="2">
    <source>
        <dbReference type="Pfam" id="PF21027"/>
    </source>
</evidence>
<evidence type="ECO:0000313" key="4">
    <source>
        <dbReference type="Proteomes" id="UP000001919"/>
    </source>
</evidence>
<dbReference type="InterPro" id="IPR013783">
    <property type="entry name" value="Ig-like_fold"/>
</dbReference>
<dbReference type="SUPFAM" id="SSF53590">
    <property type="entry name" value="Nucleoside hydrolase"/>
    <property type="match status" value="1"/>
</dbReference>
<dbReference type="Gene3D" id="3.90.245.10">
    <property type="entry name" value="Ribonucleoside hydrolase-like"/>
    <property type="match status" value="1"/>
</dbReference>
<reference evidence="3 4" key="1">
    <citation type="journal article" date="2009" name="Stand. Genomic Sci.">
        <title>Complete genome sequence of Brachybacterium faecium type strain (Schefferle 6-10).</title>
        <authorList>
            <person name="Lapidus A."/>
            <person name="Pukall R."/>
            <person name="Labuttii K."/>
            <person name="Copeland A."/>
            <person name="Del Rio T.G."/>
            <person name="Nolan M."/>
            <person name="Chen F."/>
            <person name="Lucas S."/>
            <person name="Tice H."/>
            <person name="Cheng J.F."/>
            <person name="Bruce D."/>
            <person name="Goodwin L."/>
            <person name="Pitluck S."/>
            <person name="Rohde M."/>
            <person name="Goker M."/>
            <person name="Pati A."/>
            <person name="Ivanova N."/>
            <person name="Mavrommatis K."/>
            <person name="Chen A."/>
            <person name="Palaniappan K."/>
            <person name="D'haeseleer P."/>
            <person name="Chain P."/>
            <person name="Bristow J."/>
            <person name="Eisen J.A."/>
            <person name="Markowitz V."/>
            <person name="Hugenholtz P."/>
            <person name="Kyrpides N.C."/>
            <person name="Klenk H.P."/>
        </authorList>
    </citation>
    <scope>NUCLEOTIDE SEQUENCE [LARGE SCALE GENOMIC DNA]</scope>
    <source>
        <strain evidence="4">ATCC 43885 / DSM 4810 / JCM 11609 / LMG 19847 / NBRC 14762 / NCIMB 9860 / 6-10</strain>
    </source>
</reference>
<proteinExistence type="predicted"/>
<dbReference type="HOGENOM" id="CLU_029266_0_0_11"/>
<evidence type="ECO:0000313" key="3">
    <source>
        <dbReference type="EMBL" id="ACU83939.1"/>
    </source>
</evidence>
<dbReference type="Proteomes" id="UP000001919">
    <property type="component" value="Chromosome"/>
</dbReference>
<dbReference type="eggNOG" id="COG1231">
    <property type="taxonomic scope" value="Bacteria"/>
</dbReference>
<dbReference type="InterPro" id="IPR048527">
    <property type="entry name" value="Sde182_C"/>
</dbReference>
<dbReference type="InterPro" id="IPR036452">
    <property type="entry name" value="Ribo_hydro-like"/>
</dbReference>
<sequence>MTTHTGPRTVVTTDPELDDLNSMLRLLLYSNEIDLRGLVYSSSQFHVAGDPERGIAPHRWPAPGERLHIDRAVDAYEQVHPHLVVHDPDYPSPEHLRGLIAWGNVAAVGDMEADTPGSDLIRSVLLEDEPGQVFLQTWGGPNTIARALRSIQLEFEGTPGWEELHARISRTAVITSFGQQDSTFDEYIRPHWPDLEHREVATRVWGYFARDVVAEEDQELLGPRWMRENVSQVGALGRAYQVWGDGQQMAEGFDAEDYFGLSGLSVAELEERGYRVWTPPQPEGAWISEGDSSNFALLIANGLRSWEHPGWGGWGGRQGSVDGDPASWSNHATIDRGPDGRPRPDWAAARWFRHIQHDLAARLQWTVQPTYDAANHAPHVRVLEGTDLTRLAGSTITLTAEVSDPDGDEVTVRWWQYREAGTSPLAVEVRAAGPRCEVELPAEAEPGTTVHLIVEATDSGTPALTSYQRVVVEIAAAEEG</sequence>
<dbReference type="Pfam" id="PF07632">
    <property type="entry name" value="Sde182_NH-like"/>
    <property type="match status" value="1"/>
</dbReference>